<organism evidence="3 4">
    <name type="scientific">Cavenderia fasciculata</name>
    <name type="common">Slime mold</name>
    <name type="synonym">Dictyostelium fasciculatum</name>
    <dbReference type="NCBI Taxonomy" id="261658"/>
    <lineage>
        <taxon>Eukaryota</taxon>
        <taxon>Amoebozoa</taxon>
        <taxon>Evosea</taxon>
        <taxon>Eumycetozoa</taxon>
        <taxon>Dictyostelia</taxon>
        <taxon>Acytosteliales</taxon>
        <taxon>Cavenderiaceae</taxon>
        <taxon>Cavenderia</taxon>
    </lineage>
</organism>
<proteinExistence type="predicted"/>
<dbReference type="STRING" id="1054147.F4Q531"/>
<dbReference type="Proteomes" id="UP000007797">
    <property type="component" value="Unassembled WGS sequence"/>
</dbReference>
<sequence>MAPPSQNIERDNQVSEDIIGYLLAKNDEDRLLEVAKSNTDNVELVTRICERIHEILNEINTKKTQLEESIKQESTRESEIKTTIPYYKYSAEERSNLDNIAYHRTLYAGLPERLRINFVQYQRKLTDASILLLQAAYTSYQKELKIVKFNNAPPSNASAVVADIAASAAKPSDSMEVDNNNKNGSPTTSEGDAQEEALYKKFQDVLEKVLAPIQLPDCIMEIAKILDDNKMGILCIKVCQRAADAILAQRALVTKNQVQSHLELNQLPYAVAERATGSLFSTLAFFKDKIAKKEALSQQELQELELLQNGELLKEIIEFYIPTVLNDPELILKIGQFLLSKEQFKHVILLTERARMRLDATEVSRKEKLQLEKKIRDLQVDIKSIERVNGSTTAKTDEVKALQKQLDVFKLLPSHYQASDAQIGDFTLRIAQLRVKCILEMKKASKVNVNNSIGDVNEKLYETLDTLRDPKHIYELAKLIQSHKENEAALRYGERCQMYIGELENQREIRLPIQSQYDEISKQEETLRLAGTKLSAIQQEKLDAFRAKLDPLPAWPYFANLFDRYQYDELHLLIAIVMISSVLDSKNSLESQVGIAEYAAKKELIDRQFENLVHLCLEKFKDPAYLVKFSTHMRGSKEDKVVIKITNQLFKRCAEIEDMRLERLSALKRIRTTTESIPRATPEKQQQLFAKKKEQEQALEELPVWPHYARLDVERQYEDTKYQASLALMESLLECHNFIEEKLRKKKMFNQAIAANVSEEDLIKERDLLNHRITESLAVCLPNLDNPKLIVNLATQLGPRRESIFVDIAKYFHPKLEELAAKASQLKQDQVMLALLEEELVDLTRMKKDMSDEDLGELEGLRDHVTKTAGSVPYLEEYLTTHTYHSTMCTLGITYVYQARLQNYSKFGDTPALLEPAIRQSKENIAFVHKLIDTYVENPNTLITIMETLLAKKELASLGAVGKLAFSKLDKFRAFQSDVKSTAEKKKVLSDDKEALDKQRRRLPTEKHRQLRQLIAKQKIDEARPDFQHADADKFALQVANILISSVSNQKSAFEASITSMDEESLHTVPAQRRKLIAEIEAMAKMCVSYISSLETLMKFAQDLFDKKEYALVIQVGRVVEEIIDEKRLLIERKEELTKEYRVHQQQYLQQKDDTLRAKIQIQIDRTLAASEALRPPYTYDEICQHTLTITQLIINAANFEDLGEVIRDQTIVAFKVDPTAARWDGIRNLSSEEEWAEIKEQLVVFVMKREENLNSKIELLMKDGLFKQCIEIFPHPSTEEDELNTQMMLLESLYEAVDQHSIQHLPAVLPLIHKYAKRCYQEWKSERLESLFDVLQRRYPEEIAKMFEAAVDMILVNILQSQYPALLTMLKTFKKRMVVTLGLEPLWLKFLESFKQKNKSKKRLIQMINLIGDSVWQIEQPNNPHPVQKKKKGSIQLCSRCPN</sequence>
<feature type="coiled-coil region" evidence="1">
    <location>
        <begin position="1120"/>
        <end position="1154"/>
    </location>
</feature>
<evidence type="ECO:0000256" key="1">
    <source>
        <dbReference type="SAM" id="Coils"/>
    </source>
</evidence>
<dbReference type="KEGG" id="dfa:DFA_08925"/>
<dbReference type="OrthoDB" id="19160at2759"/>
<keyword evidence="4" id="KW-1185">Reference proteome</keyword>
<dbReference type="EMBL" id="GL883021">
    <property type="protein sequence ID" value="EGG17924.1"/>
    <property type="molecule type" value="Genomic_DNA"/>
</dbReference>
<name>F4Q531_CACFS</name>
<evidence type="ECO:0000256" key="2">
    <source>
        <dbReference type="SAM" id="MobiDB-lite"/>
    </source>
</evidence>
<keyword evidence="1" id="KW-0175">Coiled coil</keyword>
<reference evidence="4" key="1">
    <citation type="journal article" date="2011" name="Genome Res.">
        <title>Phylogeny-wide analysis of social amoeba genomes highlights ancient origins for complex intercellular communication.</title>
        <authorList>
            <person name="Heidel A.J."/>
            <person name="Lawal H.M."/>
            <person name="Felder M."/>
            <person name="Schilde C."/>
            <person name="Helps N.R."/>
            <person name="Tunggal B."/>
            <person name="Rivero F."/>
            <person name="John U."/>
            <person name="Schleicher M."/>
            <person name="Eichinger L."/>
            <person name="Platzer M."/>
            <person name="Noegel A.A."/>
            <person name="Schaap P."/>
            <person name="Gloeckner G."/>
        </authorList>
    </citation>
    <scope>NUCLEOTIDE SEQUENCE [LARGE SCALE GENOMIC DNA]</scope>
    <source>
        <strain evidence="4">SH3</strain>
    </source>
</reference>
<protein>
    <submittedName>
        <fullName evidence="3">Uncharacterized protein</fullName>
    </submittedName>
</protein>
<feature type="compositionally biased region" description="Polar residues" evidence="2">
    <location>
        <begin position="177"/>
        <end position="191"/>
    </location>
</feature>
<feature type="coiled-coil region" evidence="1">
    <location>
        <begin position="826"/>
        <end position="853"/>
    </location>
</feature>
<gene>
    <name evidence="3" type="ORF">DFA_08925</name>
</gene>
<dbReference type="GeneID" id="14869543"/>
<evidence type="ECO:0000313" key="3">
    <source>
        <dbReference type="EMBL" id="EGG17924.1"/>
    </source>
</evidence>
<evidence type="ECO:0000313" key="4">
    <source>
        <dbReference type="Proteomes" id="UP000007797"/>
    </source>
</evidence>
<dbReference type="OMA" id="KRCYQEW"/>
<accession>F4Q531</accession>
<dbReference type="RefSeq" id="XP_004356408.1">
    <property type="nucleotide sequence ID" value="XM_004356355.1"/>
</dbReference>
<feature type="region of interest" description="Disordered" evidence="2">
    <location>
        <begin position="171"/>
        <end position="192"/>
    </location>
</feature>